<dbReference type="RefSeq" id="WP_170206061.1">
    <property type="nucleotide sequence ID" value="NZ_BAAAYS010000021.1"/>
</dbReference>
<dbReference type="Proteomes" id="UP000318331">
    <property type="component" value="Unassembled WGS sequence"/>
</dbReference>
<protein>
    <submittedName>
        <fullName evidence="1">Uncharacterized protein</fullName>
    </submittedName>
</protein>
<evidence type="ECO:0000313" key="1">
    <source>
        <dbReference type="EMBL" id="TQM63280.1"/>
    </source>
</evidence>
<reference evidence="1 2" key="1">
    <citation type="submission" date="2019-06" db="EMBL/GenBank/DDBJ databases">
        <title>Sequencing the genomes of 1000 actinobacteria strains.</title>
        <authorList>
            <person name="Klenk H.-P."/>
        </authorList>
    </citation>
    <scope>NUCLEOTIDE SEQUENCE [LARGE SCALE GENOMIC DNA]</scope>
    <source>
        <strain evidence="1 2">DSM 18031</strain>
    </source>
</reference>
<keyword evidence="2" id="KW-1185">Reference proteome</keyword>
<name>A0A543HYD1_9MICO</name>
<sequence length="133" mass="14175">MISPLSAHVTLRGIKARVTRELSARCAPRFRLSTCGDSWLVTGATGRQSVCSSLEEAALVVVSAVPSAGRVPAVLGRVVLTSTLDSGVDIPFPDPASLSPAELVDCLLWFAATRPRELHWEHDGHPDSESAFI</sequence>
<proteinExistence type="predicted"/>
<dbReference type="AlphaFoldDB" id="A0A543HYD1"/>
<gene>
    <name evidence="1" type="ORF">FB466_1538</name>
</gene>
<dbReference type="EMBL" id="VFPN01000002">
    <property type="protein sequence ID" value="TQM63280.1"/>
    <property type="molecule type" value="Genomic_DNA"/>
</dbReference>
<accession>A0A543HYD1</accession>
<organism evidence="1 2">
    <name type="scientific">Klugiella xanthotipulae</name>
    <dbReference type="NCBI Taxonomy" id="244735"/>
    <lineage>
        <taxon>Bacteria</taxon>
        <taxon>Bacillati</taxon>
        <taxon>Actinomycetota</taxon>
        <taxon>Actinomycetes</taxon>
        <taxon>Micrococcales</taxon>
        <taxon>Microbacteriaceae</taxon>
        <taxon>Klugiella</taxon>
    </lineage>
</organism>
<evidence type="ECO:0000313" key="2">
    <source>
        <dbReference type="Proteomes" id="UP000318331"/>
    </source>
</evidence>
<comment type="caution">
    <text evidence="1">The sequence shown here is derived from an EMBL/GenBank/DDBJ whole genome shotgun (WGS) entry which is preliminary data.</text>
</comment>